<evidence type="ECO:0000256" key="10">
    <source>
        <dbReference type="ARBA" id="ARBA00022898"/>
    </source>
</evidence>
<dbReference type="PANTHER" id="PTHR11825:SF44">
    <property type="entry name" value="BRANCHED-CHAIN-AMINO-ACID AMINOTRANSFERASE"/>
    <property type="match status" value="1"/>
</dbReference>
<dbReference type="GO" id="GO:0052656">
    <property type="term" value="F:L-isoleucine-2-oxoglutarate transaminase activity"/>
    <property type="evidence" value="ECO:0007669"/>
    <property type="project" value="RHEA"/>
</dbReference>
<evidence type="ECO:0000256" key="15">
    <source>
        <dbReference type="PIRSR" id="PIRSR006468-1"/>
    </source>
</evidence>
<dbReference type="GO" id="GO:0009098">
    <property type="term" value="P:L-leucine biosynthetic process"/>
    <property type="evidence" value="ECO:0007669"/>
    <property type="project" value="UniProtKB-UniPathway"/>
</dbReference>
<evidence type="ECO:0000256" key="16">
    <source>
        <dbReference type="RuleBase" id="RU004106"/>
    </source>
</evidence>
<evidence type="ECO:0000313" key="22">
    <source>
        <dbReference type="Proteomes" id="UP000183208"/>
    </source>
</evidence>
<keyword evidence="7 18" id="KW-0032">Aminotransferase</keyword>
<evidence type="ECO:0000256" key="3">
    <source>
        <dbReference type="ARBA" id="ARBA00004824"/>
    </source>
</evidence>
<evidence type="ECO:0000256" key="18">
    <source>
        <dbReference type="RuleBase" id="RU004517"/>
    </source>
</evidence>
<evidence type="ECO:0000256" key="20">
    <source>
        <dbReference type="SAM" id="MobiDB-lite"/>
    </source>
</evidence>
<dbReference type="GO" id="GO:0052654">
    <property type="term" value="F:L-leucine-2-oxoglutarate transaminase activity"/>
    <property type="evidence" value="ECO:0007669"/>
    <property type="project" value="RHEA"/>
</dbReference>
<evidence type="ECO:0000256" key="19">
    <source>
        <dbReference type="RuleBase" id="RU004519"/>
    </source>
</evidence>
<dbReference type="UniPathway" id="UPA00049">
    <property type="reaction ID" value="UER00062"/>
</dbReference>
<dbReference type="CDD" id="cd01557">
    <property type="entry name" value="BCAT_beta_family"/>
    <property type="match status" value="1"/>
</dbReference>
<comment type="catalytic activity">
    <reaction evidence="12 18">
        <text>L-valine + 2-oxoglutarate = 3-methyl-2-oxobutanoate + L-glutamate</text>
        <dbReference type="Rhea" id="RHEA:24813"/>
        <dbReference type="ChEBI" id="CHEBI:11851"/>
        <dbReference type="ChEBI" id="CHEBI:16810"/>
        <dbReference type="ChEBI" id="CHEBI:29985"/>
        <dbReference type="ChEBI" id="CHEBI:57762"/>
        <dbReference type="EC" id="2.6.1.42"/>
    </reaction>
</comment>
<dbReference type="NCBIfam" id="NF009897">
    <property type="entry name" value="PRK13357.1"/>
    <property type="match status" value="1"/>
</dbReference>
<dbReference type="EMBL" id="FNTI01000001">
    <property type="protein sequence ID" value="SED62999.1"/>
    <property type="molecule type" value="Genomic_DNA"/>
</dbReference>
<comment type="catalytic activity">
    <reaction evidence="13 18">
        <text>L-isoleucine + 2-oxoglutarate = (S)-3-methyl-2-oxopentanoate + L-glutamate</text>
        <dbReference type="Rhea" id="RHEA:24801"/>
        <dbReference type="ChEBI" id="CHEBI:16810"/>
        <dbReference type="ChEBI" id="CHEBI:29985"/>
        <dbReference type="ChEBI" id="CHEBI:35146"/>
        <dbReference type="ChEBI" id="CHEBI:58045"/>
        <dbReference type="EC" id="2.6.1.42"/>
    </reaction>
</comment>
<dbReference type="GO" id="GO:0009097">
    <property type="term" value="P:isoleucine biosynthetic process"/>
    <property type="evidence" value="ECO:0007669"/>
    <property type="project" value="UniProtKB-UniPathway"/>
</dbReference>
<evidence type="ECO:0000256" key="17">
    <source>
        <dbReference type="RuleBase" id="RU004516"/>
    </source>
</evidence>
<evidence type="ECO:0000256" key="13">
    <source>
        <dbReference type="ARBA" id="ARBA00048798"/>
    </source>
</evidence>
<feature type="region of interest" description="Disordered" evidence="20">
    <location>
        <begin position="1"/>
        <end position="24"/>
    </location>
</feature>
<dbReference type="PANTHER" id="PTHR11825">
    <property type="entry name" value="SUBGROUP IIII AMINOTRANSFERASE"/>
    <property type="match status" value="1"/>
</dbReference>
<dbReference type="Gene3D" id="3.20.10.10">
    <property type="entry name" value="D-amino Acid Aminotransferase, subunit A, domain 2"/>
    <property type="match status" value="1"/>
</dbReference>
<dbReference type="Proteomes" id="UP000183208">
    <property type="component" value="Unassembled WGS sequence"/>
</dbReference>
<dbReference type="NCBIfam" id="TIGR01123">
    <property type="entry name" value="ilvE_II"/>
    <property type="match status" value="1"/>
</dbReference>
<dbReference type="SUPFAM" id="SSF56752">
    <property type="entry name" value="D-aminoacid aminotransferase-like PLP-dependent enzymes"/>
    <property type="match status" value="1"/>
</dbReference>
<evidence type="ECO:0000256" key="8">
    <source>
        <dbReference type="ARBA" id="ARBA00022605"/>
    </source>
</evidence>
<dbReference type="UniPathway" id="UPA00047">
    <property type="reaction ID" value="UER00058"/>
</dbReference>
<comment type="similarity">
    <text evidence="6 16">Belongs to the class-IV pyridoxal-phosphate-dependent aminotransferase family.</text>
</comment>
<dbReference type="GO" id="GO:0052655">
    <property type="term" value="F:L-valine-2-oxoglutarate transaminase activity"/>
    <property type="evidence" value="ECO:0007669"/>
    <property type="project" value="RHEA"/>
</dbReference>
<dbReference type="InterPro" id="IPR001544">
    <property type="entry name" value="Aminotrans_IV"/>
</dbReference>
<protein>
    <recommendedName>
        <fullName evidence="18">Branched-chain-amino-acid aminotransferase</fullName>
        <ecNumber evidence="18">2.6.1.42</ecNumber>
    </recommendedName>
</protein>
<evidence type="ECO:0000256" key="5">
    <source>
        <dbReference type="ARBA" id="ARBA00005072"/>
    </source>
</evidence>
<gene>
    <name evidence="21" type="ORF">SAMN05444171_4644</name>
</gene>
<dbReference type="InterPro" id="IPR018300">
    <property type="entry name" value="Aminotrans_IV_CS"/>
</dbReference>
<reference evidence="21 22" key="1">
    <citation type="submission" date="2016-10" db="EMBL/GenBank/DDBJ databases">
        <authorList>
            <person name="de Groot N.N."/>
        </authorList>
    </citation>
    <scope>NUCLEOTIDE SEQUENCE [LARGE SCALE GENOMIC DNA]</scope>
    <source>
        <strain evidence="21 22">GAS522</strain>
    </source>
</reference>
<evidence type="ECO:0000256" key="1">
    <source>
        <dbReference type="ARBA" id="ARBA00001933"/>
    </source>
</evidence>
<comment type="pathway">
    <text evidence="4 19">Amino-acid biosynthesis; L-valine biosynthesis; L-valine from pyruvate: step 4/4.</text>
</comment>
<evidence type="ECO:0000256" key="7">
    <source>
        <dbReference type="ARBA" id="ARBA00022576"/>
    </source>
</evidence>
<dbReference type="InterPro" id="IPR043131">
    <property type="entry name" value="BCAT-like_N"/>
</dbReference>
<evidence type="ECO:0000256" key="12">
    <source>
        <dbReference type="ARBA" id="ARBA00048212"/>
    </source>
</evidence>
<keyword evidence="8 18" id="KW-0028">Amino-acid biosynthesis</keyword>
<dbReference type="Gene3D" id="3.30.470.10">
    <property type="match status" value="1"/>
</dbReference>
<dbReference type="GO" id="GO:0009099">
    <property type="term" value="P:L-valine biosynthetic process"/>
    <property type="evidence" value="ECO:0007669"/>
    <property type="project" value="UniProtKB-UniPathway"/>
</dbReference>
<dbReference type="InterPro" id="IPR033939">
    <property type="entry name" value="BCAT_family"/>
</dbReference>
<comment type="function">
    <text evidence="2">Acts on leucine, isoleucine and valine.</text>
</comment>
<dbReference type="PROSITE" id="PS00770">
    <property type="entry name" value="AA_TRANSFER_CLASS_4"/>
    <property type="match status" value="1"/>
</dbReference>
<comment type="catalytic activity">
    <reaction evidence="14 18">
        <text>L-leucine + 2-oxoglutarate = 4-methyl-2-oxopentanoate + L-glutamate</text>
        <dbReference type="Rhea" id="RHEA:18321"/>
        <dbReference type="ChEBI" id="CHEBI:16810"/>
        <dbReference type="ChEBI" id="CHEBI:17865"/>
        <dbReference type="ChEBI" id="CHEBI:29985"/>
        <dbReference type="ChEBI" id="CHEBI:57427"/>
        <dbReference type="EC" id="2.6.1.42"/>
    </reaction>
</comment>
<evidence type="ECO:0000256" key="14">
    <source>
        <dbReference type="ARBA" id="ARBA00049229"/>
    </source>
</evidence>
<feature type="modified residue" description="N6-(pyridoxal phosphate)lysine" evidence="15">
    <location>
        <position position="225"/>
    </location>
</feature>
<sequence>MSYSNSAQQALKEMPAPETAAAGSKAMSVKFDIQPTATPTSEKDRAAKLVDPGFGRVFTDHMSIVRYNQAKGWHGARVESRANFPLDPAAAVLHYAQEIFEGLKAYKRDDGGVNLFRPDANAKRFHNSADRMAMAPIPEAVFIEAVDQLVRIDRAWIPGGEGSLYLRPFMVASEIFLGVKPSAEYIFAVIASPVGSYFKGGPAPVSIWVSENYTRAAIGGTGAVKCGGNYAASLRAQAEAIDHGCDQVVFLDAVERRYIEELGGMNVFFVFDDGSLSTPPLGTILPGITRDSIIALAKDSGMRVREEPYTIEQWRSDAASGKLKEAFACGTAAVISPIGKVCSASGDFLISGGAAGAVAMGMRKKLVDIQYGRAPDPHNWIKKVF</sequence>
<dbReference type="InterPro" id="IPR036038">
    <property type="entry name" value="Aminotransferase-like"/>
</dbReference>
<dbReference type="UniPathway" id="UPA00048">
    <property type="reaction ID" value="UER00073"/>
</dbReference>
<name>A0A1M7BX39_9BRAD</name>
<evidence type="ECO:0000256" key="4">
    <source>
        <dbReference type="ARBA" id="ARBA00004931"/>
    </source>
</evidence>
<comment type="pathway">
    <text evidence="5 19">Amino-acid biosynthesis; L-leucine biosynthesis; L-leucine from 3-methyl-2-oxobutanoate: step 4/4.</text>
</comment>
<accession>A0A1M7BX39</accession>
<evidence type="ECO:0000256" key="9">
    <source>
        <dbReference type="ARBA" id="ARBA00022679"/>
    </source>
</evidence>
<dbReference type="InterPro" id="IPR043132">
    <property type="entry name" value="BCAT-like_C"/>
</dbReference>
<dbReference type="Pfam" id="PF01063">
    <property type="entry name" value="Aminotran_4"/>
    <property type="match status" value="1"/>
</dbReference>
<dbReference type="AlphaFoldDB" id="A0A1M7BX39"/>
<evidence type="ECO:0000313" key="21">
    <source>
        <dbReference type="EMBL" id="SED62999.1"/>
    </source>
</evidence>
<proteinExistence type="inferred from homology"/>
<evidence type="ECO:0000256" key="11">
    <source>
        <dbReference type="ARBA" id="ARBA00023304"/>
    </source>
</evidence>
<keyword evidence="10 17" id="KW-0663">Pyridoxal phosphate</keyword>
<comment type="pathway">
    <text evidence="3 19">Amino-acid biosynthesis; L-isoleucine biosynthesis; L-isoleucine from 2-oxobutanoate: step 4/4.</text>
</comment>
<organism evidence="21 22">
    <name type="scientific">Bradyrhizobium lablabi</name>
    <dbReference type="NCBI Taxonomy" id="722472"/>
    <lineage>
        <taxon>Bacteria</taxon>
        <taxon>Pseudomonadati</taxon>
        <taxon>Pseudomonadota</taxon>
        <taxon>Alphaproteobacteria</taxon>
        <taxon>Hyphomicrobiales</taxon>
        <taxon>Nitrobacteraceae</taxon>
        <taxon>Bradyrhizobium</taxon>
    </lineage>
</organism>
<evidence type="ECO:0000256" key="6">
    <source>
        <dbReference type="ARBA" id="ARBA00009320"/>
    </source>
</evidence>
<dbReference type="InterPro" id="IPR005786">
    <property type="entry name" value="B_amino_transII"/>
</dbReference>
<keyword evidence="9 18" id="KW-0808">Transferase</keyword>
<evidence type="ECO:0000256" key="2">
    <source>
        <dbReference type="ARBA" id="ARBA00003109"/>
    </source>
</evidence>
<comment type="cofactor">
    <cofactor evidence="1 17">
        <name>pyridoxal 5'-phosphate</name>
        <dbReference type="ChEBI" id="CHEBI:597326"/>
    </cofactor>
</comment>
<keyword evidence="11 18" id="KW-0100">Branched-chain amino acid biosynthesis</keyword>
<dbReference type="EC" id="2.6.1.42" evidence="18"/>
<dbReference type="PIRSF" id="PIRSF006468">
    <property type="entry name" value="BCAT1"/>
    <property type="match status" value="1"/>
</dbReference>